<evidence type="ECO:0000313" key="4">
    <source>
        <dbReference type="EMBL" id="ETM55413.1"/>
    </source>
</evidence>
<evidence type="ECO:0000256" key="1">
    <source>
        <dbReference type="SAM" id="MobiDB-lite"/>
    </source>
</evidence>
<dbReference type="Proteomes" id="UP000054532">
    <property type="component" value="Unassembled WGS sequence"/>
</dbReference>
<evidence type="ECO:0000313" key="2">
    <source>
        <dbReference type="EMBL" id="ETK95721.1"/>
    </source>
</evidence>
<name>W2P5A4_PHYNI</name>
<protein>
    <submittedName>
        <fullName evidence="4">Uncharacterized protein</fullName>
    </submittedName>
</protein>
<dbReference type="EMBL" id="KI690717">
    <property type="protein sequence ID" value="ETM55413.1"/>
    <property type="molecule type" value="Genomic_DNA"/>
</dbReference>
<evidence type="ECO:0000313" key="5">
    <source>
        <dbReference type="Proteomes" id="UP000053864"/>
    </source>
</evidence>
<dbReference type="Proteomes" id="UP000053236">
    <property type="component" value="Unassembled WGS sequence"/>
</dbReference>
<reference evidence="3 5" key="2">
    <citation type="submission" date="2013-11" db="EMBL/GenBank/DDBJ databases">
        <title>The Genome Sequence of Phytophthora parasitica CJ05E6.</title>
        <authorList>
            <consortium name="The Broad Institute Genomics Platform"/>
            <person name="Russ C."/>
            <person name="Tyler B."/>
            <person name="Panabieres F."/>
            <person name="Shan W."/>
            <person name="Tripathy S."/>
            <person name="Grunwald N."/>
            <person name="Machado M."/>
            <person name="Johnson C.S."/>
            <person name="Arredondo F."/>
            <person name="Hong C."/>
            <person name="Coffey M."/>
            <person name="Young S.K."/>
            <person name="Zeng Q."/>
            <person name="Gargeya S."/>
            <person name="Fitzgerald M."/>
            <person name="Abouelleil A."/>
            <person name="Alvarado L."/>
            <person name="Chapman S.B."/>
            <person name="Gainer-Dewar J."/>
            <person name="Goldberg J."/>
            <person name="Griggs A."/>
            <person name="Gujja S."/>
            <person name="Hansen M."/>
            <person name="Howarth C."/>
            <person name="Imamovic A."/>
            <person name="Ireland A."/>
            <person name="Larimer J."/>
            <person name="McCowan C."/>
            <person name="Murphy C."/>
            <person name="Pearson M."/>
            <person name="Poon T.W."/>
            <person name="Priest M."/>
            <person name="Roberts A."/>
            <person name="Saif S."/>
            <person name="Shea T."/>
            <person name="Sykes S."/>
            <person name="Wortman J."/>
            <person name="Nusbaum C."/>
            <person name="Birren B."/>
        </authorList>
    </citation>
    <scope>NUCLEOTIDE SEQUENCE [LARGE SCALE GENOMIC DNA]</scope>
    <source>
        <strain evidence="3 5">CJ05E6</strain>
    </source>
</reference>
<proteinExistence type="predicted"/>
<evidence type="ECO:0000313" key="3">
    <source>
        <dbReference type="EMBL" id="ETL49115.1"/>
    </source>
</evidence>
<reference evidence="2" key="1">
    <citation type="submission" date="2013-11" db="EMBL/GenBank/DDBJ databases">
        <title>The Genome Sequence of Phytophthora parasitica CJ02B3.</title>
        <authorList>
            <consortium name="The Broad Institute Genomics Platform"/>
            <person name="Russ C."/>
            <person name="Tyler B."/>
            <person name="Panabieres F."/>
            <person name="Shan W."/>
            <person name="Tripathy S."/>
            <person name="Grunwald N."/>
            <person name="Machado M."/>
            <person name="Johnson C.S."/>
            <person name="Arredondo F."/>
            <person name="Hong C."/>
            <person name="Coffey M."/>
            <person name="Young S.K."/>
            <person name="Zeng Q."/>
            <person name="Gargeya S."/>
            <person name="Fitzgerald M."/>
            <person name="Abouelleil A."/>
            <person name="Alvarado L."/>
            <person name="Chapman S.B."/>
            <person name="Gainer-Dewar J."/>
            <person name="Goldberg J."/>
            <person name="Griggs A."/>
            <person name="Gujja S."/>
            <person name="Hansen M."/>
            <person name="Howarth C."/>
            <person name="Imamovic A."/>
            <person name="Ireland A."/>
            <person name="Larimer J."/>
            <person name="McCowan C."/>
            <person name="Murphy C."/>
            <person name="Pearson M."/>
            <person name="Poon T.W."/>
            <person name="Priest M."/>
            <person name="Roberts A."/>
            <person name="Saif S."/>
            <person name="Shea T."/>
            <person name="Sykes S."/>
            <person name="Wortman J."/>
            <person name="Nusbaum C."/>
            <person name="Birren B."/>
        </authorList>
    </citation>
    <scope>NUCLEOTIDE SEQUENCE [LARGE SCALE GENOMIC DNA]</scope>
    <source>
        <strain evidence="2">CJ02B3</strain>
    </source>
</reference>
<dbReference type="Proteomes" id="UP000053864">
    <property type="component" value="Unassembled WGS sequence"/>
</dbReference>
<dbReference type="EMBL" id="KI684219">
    <property type="protein sequence ID" value="ETK95721.1"/>
    <property type="molecule type" value="Genomic_DNA"/>
</dbReference>
<gene>
    <name evidence="4" type="ORF">L914_01357</name>
    <name evidence="2" type="ORF">L915_01376</name>
    <name evidence="3" type="ORF">L916_01346</name>
</gene>
<accession>W2P5A4</accession>
<feature type="region of interest" description="Disordered" evidence="1">
    <location>
        <begin position="1"/>
        <end position="29"/>
    </location>
</feature>
<dbReference type="EMBL" id="KI670687">
    <property type="protein sequence ID" value="ETL49115.1"/>
    <property type="molecule type" value="Genomic_DNA"/>
</dbReference>
<reference evidence="4" key="3">
    <citation type="submission" date="2013-11" db="EMBL/GenBank/DDBJ databases">
        <title>The Genome Sequence of Phytophthora parasitica IAC_01/95.</title>
        <authorList>
            <consortium name="The Broad Institute Genomics Platform"/>
            <person name="Russ C."/>
            <person name="Tyler B."/>
            <person name="Panabieres F."/>
            <person name="Shan W."/>
            <person name="Tripathy S."/>
            <person name="Grunwald N."/>
            <person name="Machado M."/>
            <person name="Johnson C.S."/>
            <person name="Arredondo F."/>
            <person name="Hong C."/>
            <person name="Coffey M."/>
            <person name="Young S.K."/>
            <person name="Zeng Q."/>
            <person name="Gargeya S."/>
            <person name="Fitzgerald M."/>
            <person name="Abouelleil A."/>
            <person name="Alvarado L."/>
            <person name="Chapman S.B."/>
            <person name="Gainer-Dewar J."/>
            <person name="Goldberg J."/>
            <person name="Griggs A."/>
            <person name="Gujja S."/>
            <person name="Hansen M."/>
            <person name="Howarth C."/>
            <person name="Imamovic A."/>
            <person name="Ireland A."/>
            <person name="Larimer J."/>
            <person name="McCowan C."/>
            <person name="Murphy C."/>
            <person name="Pearson M."/>
            <person name="Poon T.W."/>
            <person name="Priest M."/>
            <person name="Roberts A."/>
            <person name="Saif S."/>
            <person name="Shea T."/>
            <person name="Sykes S."/>
            <person name="Wortman J."/>
            <person name="Nusbaum C."/>
            <person name="Birren B."/>
        </authorList>
    </citation>
    <scope>NUCLEOTIDE SEQUENCE [LARGE SCALE GENOMIC DNA]</scope>
    <source>
        <strain evidence="4">IAC_01/95</strain>
    </source>
</reference>
<dbReference type="AlphaFoldDB" id="W2P5A4"/>
<organism evidence="4">
    <name type="scientific">Phytophthora nicotianae</name>
    <name type="common">Potato buckeye rot agent</name>
    <name type="synonym">Phytophthora parasitica</name>
    <dbReference type="NCBI Taxonomy" id="4792"/>
    <lineage>
        <taxon>Eukaryota</taxon>
        <taxon>Sar</taxon>
        <taxon>Stramenopiles</taxon>
        <taxon>Oomycota</taxon>
        <taxon>Peronosporomycetes</taxon>
        <taxon>Peronosporales</taxon>
        <taxon>Peronosporaceae</taxon>
        <taxon>Phytophthora</taxon>
    </lineage>
</organism>
<feature type="compositionally biased region" description="Basic residues" evidence="1">
    <location>
        <begin position="14"/>
        <end position="24"/>
    </location>
</feature>
<sequence>MVASGPTRPGPNTKQHHPREHKTTKASLVAKELINLLPNKATK</sequence>